<organism evidence="1 2">
    <name type="scientific">Puccinia graminis f. sp. tritici (strain CRL 75-36-700-3 / race SCCL)</name>
    <name type="common">Black stem rust fungus</name>
    <dbReference type="NCBI Taxonomy" id="418459"/>
    <lineage>
        <taxon>Eukaryota</taxon>
        <taxon>Fungi</taxon>
        <taxon>Dikarya</taxon>
        <taxon>Basidiomycota</taxon>
        <taxon>Pucciniomycotina</taxon>
        <taxon>Pucciniomycetes</taxon>
        <taxon>Pucciniales</taxon>
        <taxon>Pucciniaceae</taxon>
        <taxon>Puccinia</taxon>
    </lineage>
</organism>
<reference evidence="2" key="2">
    <citation type="journal article" date="2011" name="Proc. Natl. Acad. Sci. U.S.A.">
        <title>Obligate biotrophy features unraveled by the genomic analysis of rust fungi.</title>
        <authorList>
            <person name="Duplessis S."/>
            <person name="Cuomo C.A."/>
            <person name="Lin Y.-C."/>
            <person name="Aerts A."/>
            <person name="Tisserant E."/>
            <person name="Veneault-Fourrey C."/>
            <person name="Joly D.L."/>
            <person name="Hacquard S."/>
            <person name="Amselem J."/>
            <person name="Cantarel B.L."/>
            <person name="Chiu R."/>
            <person name="Coutinho P.M."/>
            <person name="Feau N."/>
            <person name="Field M."/>
            <person name="Frey P."/>
            <person name="Gelhaye E."/>
            <person name="Goldberg J."/>
            <person name="Grabherr M.G."/>
            <person name="Kodira C.D."/>
            <person name="Kohler A."/>
            <person name="Kuees U."/>
            <person name="Lindquist E.A."/>
            <person name="Lucas S.M."/>
            <person name="Mago R."/>
            <person name="Mauceli E."/>
            <person name="Morin E."/>
            <person name="Murat C."/>
            <person name="Pangilinan J.L."/>
            <person name="Park R."/>
            <person name="Pearson M."/>
            <person name="Quesneville H."/>
            <person name="Rouhier N."/>
            <person name="Sakthikumar S."/>
            <person name="Salamov A.A."/>
            <person name="Schmutz J."/>
            <person name="Selles B."/>
            <person name="Shapiro H."/>
            <person name="Tanguay P."/>
            <person name="Tuskan G.A."/>
            <person name="Henrissat B."/>
            <person name="Van de Peer Y."/>
            <person name="Rouze P."/>
            <person name="Ellis J.G."/>
            <person name="Dodds P.N."/>
            <person name="Schein J.E."/>
            <person name="Zhong S."/>
            <person name="Hamelin R.C."/>
            <person name="Grigoriev I.V."/>
            <person name="Szabo L.J."/>
            <person name="Martin F."/>
        </authorList>
    </citation>
    <scope>NUCLEOTIDE SEQUENCE [LARGE SCALE GENOMIC DNA]</scope>
    <source>
        <strain evidence="2">CRL 75-36-700-3 / race SCCL</strain>
    </source>
</reference>
<sequence>MAVKVDQLLKKDANHNQDLSITKNHIRCFCHKLALILNAGLKAISVPRRDQIPTGPVLRFVPGALINASQPPWRTPNRMPGADWRARLHAKENRCVGPHANLQNVDRRAGVHANLQNVDRRAGLHAENFAAVP</sequence>
<accession>E3K3G5</accession>
<dbReference type="eggNOG" id="KOG1121">
    <property type="taxonomic scope" value="Eukaryota"/>
</dbReference>
<evidence type="ECO:0000313" key="2">
    <source>
        <dbReference type="Proteomes" id="UP000008783"/>
    </source>
</evidence>
<dbReference type="InParanoid" id="E3K3G5"/>
<protein>
    <submittedName>
        <fullName evidence="1">Uncharacterized protein</fullName>
    </submittedName>
</protein>
<dbReference type="AlphaFoldDB" id="E3K3G5"/>
<dbReference type="HOGENOM" id="CLU_1907700_0_0_1"/>
<reference key="1">
    <citation type="submission" date="2007-01" db="EMBL/GenBank/DDBJ databases">
        <title>The Genome Sequence of Puccinia graminis f. sp. tritici Strain CRL 75-36-700-3.</title>
        <authorList>
            <consortium name="The Broad Institute Genome Sequencing Platform"/>
            <person name="Birren B."/>
            <person name="Lander E."/>
            <person name="Galagan J."/>
            <person name="Nusbaum C."/>
            <person name="Devon K."/>
            <person name="Cuomo C."/>
            <person name="Jaffe D."/>
            <person name="Butler J."/>
            <person name="Alvarez P."/>
            <person name="Gnerre S."/>
            <person name="Grabherr M."/>
            <person name="Mauceli E."/>
            <person name="Brockman W."/>
            <person name="Young S."/>
            <person name="LaButti K."/>
            <person name="Sykes S."/>
            <person name="DeCaprio D."/>
            <person name="Crawford M."/>
            <person name="Koehrsen M."/>
            <person name="Engels R."/>
            <person name="Montgomery P."/>
            <person name="Pearson M."/>
            <person name="Howarth C."/>
            <person name="Larson L."/>
            <person name="White J."/>
            <person name="Zeng Q."/>
            <person name="Kodira C."/>
            <person name="Yandava C."/>
            <person name="Alvarado L."/>
            <person name="O'Leary S."/>
            <person name="Szabo L."/>
            <person name="Dean R."/>
            <person name="Schein J."/>
        </authorList>
    </citation>
    <scope>NUCLEOTIDE SEQUENCE</scope>
    <source>
        <strain>CRL 75-36-700-3</strain>
    </source>
</reference>
<dbReference type="KEGG" id="pgr:PGTG_04978"/>
<keyword evidence="2" id="KW-1185">Reference proteome</keyword>
<name>E3K3G5_PUCGT</name>
<evidence type="ECO:0000313" key="1">
    <source>
        <dbReference type="EMBL" id="EFP79022.2"/>
    </source>
</evidence>
<dbReference type="VEuPathDB" id="FungiDB:PGTG_04978"/>
<dbReference type="EMBL" id="DS178271">
    <property type="protein sequence ID" value="EFP79022.2"/>
    <property type="molecule type" value="Genomic_DNA"/>
</dbReference>
<dbReference type="Proteomes" id="UP000008783">
    <property type="component" value="Unassembled WGS sequence"/>
</dbReference>
<gene>
    <name evidence="1" type="ORF">PGTG_04978</name>
</gene>
<dbReference type="RefSeq" id="XP_003323441.2">
    <property type="nucleotide sequence ID" value="XM_003323393.2"/>
</dbReference>
<proteinExistence type="predicted"/>
<dbReference type="OrthoDB" id="10434130at2759"/>
<dbReference type="GeneID" id="10530843"/>